<evidence type="ECO:0000256" key="5">
    <source>
        <dbReference type="ARBA" id="ARBA00022917"/>
    </source>
</evidence>
<keyword evidence="3" id="KW-0547">Nucleotide-binding</keyword>
<dbReference type="CDD" id="cd07962">
    <property type="entry name" value="Anticodon_Ia_Val"/>
    <property type="match status" value="1"/>
</dbReference>
<dbReference type="EMBL" id="MHOO01000009">
    <property type="protein sequence ID" value="OGZ64033.1"/>
    <property type="molecule type" value="Genomic_DNA"/>
</dbReference>
<dbReference type="Pfam" id="PF08264">
    <property type="entry name" value="Anticodon_1"/>
    <property type="match status" value="1"/>
</dbReference>
<evidence type="ECO:0000259" key="10">
    <source>
        <dbReference type="Pfam" id="PF08264"/>
    </source>
</evidence>
<dbReference type="GO" id="GO:0005524">
    <property type="term" value="F:ATP binding"/>
    <property type="evidence" value="ECO:0007669"/>
    <property type="project" value="UniProtKB-KW"/>
</dbReference>
<dbReference type="InterPro" id="IPR013155">
    <property type="entry name" value="M/V/L/I-tRNA-synth_anticd-bd"/>
</dbReference>
<dbReference type="GO" id="GO:0004832">
    <property type="term" value="F:valine-tRNA ligase activity"/>
    <property type="evidence" value="ECO:0007669"/>
    <property type="project" value="UniProtKB-UniRule"/>
</dbReference>
<dbReference type="InterPro" id="IPR009080">
    <property type="entry name" value="tRNAsynth_Ia_anticodon-bd"/>
</dbReference>
<keyword evidence="6" id="KW-0030">Aminoacyl-tRNA synthetase</keyword>
<evidence type="ECO:0000256" key="7">
    <source>
        <dbReference type="ARBA" id="ARBA00047552"/>
    </source>
</evidence>
<dbReference type="PRINTS" id="PR00986">
    <property type="entry name" value="TRNASYNTHVAL"/>
</dbReference>
<dbReference type="PANTHER" id="PTHR11946">
    <property type="entry name" value="VALYL-TRNA SYNTHETASES"/>
    <property type="match status" value="1"/>
</dbReference>
<dbReference type="EC" id="6.1.1.9" evidence="1 8"/>
<gene>
    <name evidence="11" type="ORF">A2730_02970</name>
</gene>
<keyword evidence="4" id="KW-0067">ATP-binding</keyword>
<dbReference type="GO" id="GO:0002161">
    <property type="term" value="F:aminoacyl-tRNA deacylase activity"/>
    <property type="evidence" value="ECO:0007669"/>
    <property type="project" value="InterPro"/>
</dbReference>
<dbReference type="Pfam" id="PF00133">
    <property type="entry name" value="tRNA-synt_1"/>
    <property type="match status" value="1"/>
</dbReference>
<dbReference type="InterPro" id="IPR014729">
    <property type="entry name" value="Rossmann-like_a/b/a_fold"/>
</dbReference>
<protein>
    <recommendedName>
        <fullName evidence="1 8">Valine--tRNA ligase</fullName>
        <ecNumber evidence="1 8">6.1.1.9</ecNumber>
    </recommendedName>
</protein>
<comment type="caution">
    <text evidence="11">The sequence shown here is derived from an EMBL/GenBank/DDBJ whole genome shotgun (WGS) entry which is preliminary data.</text>
</comment>
<reference evidence="11 12" key="1">
    <citation type="journal article" date="2016" name="Nat. Commun.">
        <title>Thousands of microbial genomes shed light on interconnected biogeochemical processes in an aquifer system.</title>
        <authorList>
            <person name="Anantharaman K."/>
            <person name="Brown C.T."/>
            <person name="Hug L.A."/>
            <person name="Sharon I."/>
            <person name="Castelle C.J."/>
            <person name="Probst A.J."/>
            <person name="Thomas B.C."/>
            <person name="Singh A."/>
            <person name="Wilkins M.J."/>
            <person name="Karaoz U."/>
            <person name="Brodie E.L."/>
            <person name="Williams K.H."/>
            <person name="Hubbard S.S."/>
            <person name="Banfield J.F."/>
        </authorList>
    </citation>
    <scope>NUCLEOTIDE SEQUENCE [LARGE SCALE GENOMIC DNA]</scope>
</reference>
<evidence type="ECO:0000256" key="2">
    <source>
        <dbReference type="ARBA" id="ARBA00022598"/>
    </source>
</evidence>
<evidence type="ECO:0000259" key="9">
    <source>
        <dbReference type="Pfam" id="PF00133"/>
    </source>
</evidence>
<dbReference type="InterPro" id="IPR002300">
    <property type="entry name" value="aa-tRNA-synth_Ia"/>
</dbReference>
<accession>A0A1G2HNM6</accession>
<dbReference type="InterPro" id="IPR033705">
    <property type="entry name" value="Anticodon_Ia_Val"/>
</dbReference>
<feature type="domain" description="Methionyl/Valyl/Leucyl/Isoleucyl-tRNA synthetase anticodon-binding" evidence="10">
    <location>
        <begin position="626"/>
        <end position="741"/>
    </location>
</feature>
<dbReference type="PANTHER" id="PTHR11946:SF93">
    <property type="entry name" value="VALINE--TRNA LIGASE, CHLOROPLASTIC_MITOCHONDRIAL 2"/>
    <property type="match status" value="1"/>
</dbReference>
<dbReference type="GO" id="GO:0006438">
    <property type="term" value="P:valyl-tRNA aminoacylation"/>
    <property type="evidence" value="ECO:0007669"/>
    <property type="project" value="UniProtKB-UniRule"/>
</dbReference>
<evidence type="ECO:0000256" key="1">
    <source>
        <dbReference type="ARBA" id="ARBA00013169"/>
    </source>
</evidence>
<evidence type="ECO:0000256" key="6">
    <source>
        <dbReference type="ARBA" id="ARBA00023146"/>
    </source>
</evidence>
<dbReference type="Proteomes" id="UP000176855">
    <property type="component" value="Unassembled WGS sequence"/>
</dbReference>
<dbReference type="InterPro" id="IPR009008">
    <property type="entry name" value="Val/Leu/Ile-tRNA-synth_edit"/>
</dbReference>
<dbReference type="AlphaFoldDB" id="A0A1G2HNM6"/>
<name>A0A1G2HNM6_9BACT</name>
<dbReference type="CDD" id="cd00817">
    <property type="entry name" value="ValRS_core"/>
    <property type="match status" value="1"/>
</dbReference>
<evidence type="ECO:0000256" key="8">
    <source>
        <dbReference type="NCBIfam" id="TIGR00422"/>
    </source>
</evidence>
<dbReference type="SUPFAM" id="SSF50677">
    <property type="entry name" value="ValRS/IleRS/LeuRS editing domain"/>
    <property type="match status" value="1"/>
</dbReference>
<dbReference type="NCBIfam" id="TIGR00422">
    <property type="entry name" value="valS"/>
    <property type="match status" value="1"/>
</dbReference>
<keyword evidence="5" id="KW-0648">Protein biosynthesis</keyword>
<dbReference type="SUPFAM" id="SSF47323">
    <property type="entry name" value="Anticodon-binding domain of a subclass of class I aminoacyl-tRNA synthetases"/>
    <property type="match status" value="1"/>
</dbReference>
<dbReference type="Gene3D" id="3.40.50.620">
    <property type="entry name" value="HUPs"/>
    <property type="match status" value="2"/>
</dbReference>
<evidence type="ECO:0000313" key="11">
    <source>
        <dbReference type="EMBL" id="OGZ64033.1"/>
    </source>
</evidence>
<feature type="domain" description="Aminoacyl-tRNA synthetase class Ia" evidence="9">
    <location>
        <begin position="15"/>
        <end position="576"/>
    </location>
</feature>
<dbReference type="SUPFAM" id="SSF52374">
    <property type="entry name" value="Nucleotidylyl transferase"/>
    <property type="match status" value="1"/>
</dbReference>
<dbReference type="NCBIfam" id="NF004349">
    <property type="entry name" value="PRK05729.1"/>
    <property type="match status" value="1"/>
</dbReference>
<dbReference type="STRING" id="1802202.A2730_02970"/>
<keyword evidence="2 11" id="KW-0436">Ligase</keyword>
<comment type="catalytic activity">
    <reaction evidence="7">
        <text>tRNA(Val) + L-valine + ATP = L-valyl-tRNA(Val) + AMP + diphosphate</text>
        <dbReference type="Rhea" id="RHEA:10704"/>
        <dbReference type="Rhea" id="RHEA-COMP:9672"/>
        <dbReference type="Rhea" id="RHEA-COMP:9708"/>
        <dbReference type="ChEBI" id="CHEBI:30616"/>
        <dbReference type="ChEBI" id="CHEBI:33019"/>
        <dbReference type="ChEBI" id="CHEBI:57762"/>
        <dbReference type="ChEBI" id="CHEBI:78442"/>
        <dbReference type="ChEBI" id="CHEBI:78537"/>
        <dbReference type="ChEBI" id="CHEBI:456215"/>
        <dbReference type="EC" id="6.1.1.9"/>
    </reaction>
</comment>
<dbReference type="Gene3D" id="1.10.730.10">
    <property type="entry name" value="Isoleucyl-tRNA Synthetase, Domain 1"/>
    <property type="match status" value="1"/>
</dbReference>
<organism evidence="11 12">
    <name type="scientific">Candidatus Staskawiczbacteria bacterium RIFCSPHIGHO2_01_FULL_39_25</name>
    <dbReference type="NCBI Taxonomy" id="1802202"/>
    <lineage>
        <taxon>Bacteria</taxon>
        <taxon>Candidatus Staskawicziibacteriota</taxon>
    </lineage>
</organism>
<evidence type="ECO:0000256" key="3">
    <source>
        <dbReference type="ARBA" id="ARBA00022741"/>
    </source>
</evidence>
<sequence>MKIEGQYDAKKIEDKIYKLWEDSGFFNPDNLPPASAKARARRRKPFTIIMPPTNANGNLHAGHALVMTIEDIMIRYKRMRGFKALWLPGLDHAGFETQVVYEKKLEKEGRSRFKMAPEELYKEILQFTLENKKNIESQIKSLGASCDWSREKFTLDAEIIKIVYETFEKLYNDGLVYRGKKIINWCAKHQTSLSDLETENTEKIDKLYYLKYGPFTIATARPETKFGDKYVVVHPKDSRYKAYAQGQKIALEWINGPVEATVIKDESIDMDFGTGTMTITPWHDAIDFGIAERHGLDKQPIIDFQGKLLPIAGEFVGMKIDEARPKIIEKLQSKGLVEKIEENYKHVVKTCYKCNTLIEPQVKEQWFLKMKPLAAPAIRAIQKNQVIFIPNHYKKIILHWLESILDWPLSRQVVWGIKIPAWHHEPICIPKKGHEKNIVHCKQIIISPIKPKCEFCDAKFVQDPDVFDTWFSSGQWPFAALAANHNAKDFKTFYPTDVMETAGEIIFFWVARMIMLGLYATKKIPFKYVYLHGLVLDAKGQKMSKSKGNVINPLEITEKYGTDALRIGLIMGNTPGQSLALDENKIKGYRNFSNKIWNASRFVLINLQDYNPTKKASLNALQKKHIKELKKLAKETTILMDDFKFYIAGEKIYHYFWHTFCDKIIEESKSALAKKGKEKQAAQYILLQILSDCLKMLHPFMPFITEEIYQQLSRLPSNRGSSTKSGPIKDKKQLLMISEWPK</sequence>
<dbReference type="InterPro" id="IPR002303">
    <property type="entry name" value="Valyl-tRNA_ligase"/>
</dbReference>
<evidence type="ECO:0000256" key="4">
    <source>
        <dbReference type="ARBA" id="ARBA00022840"/>
    </source>
</evidence>
<dbReference type="GO" id="GO:0005829">
    <property type="term" value="C:cytosol"/>
    <property type="evidence" value="ECO:0007669"/>
    <property type="project" value="TreeGrafter"/>
</dbReference>
<proteinExistence type="predicted"/>
<evidence type="ECO:0000313" key="12">
    <source>
        <dbReference type="Proteomes" id="UP000176855"/>
    </source>
</evidence>